<evidence type="ECO:0000313" key="2">
    <source>
        <dbReference type="EMBL" id="OJG91647.1"/>
    </source>
</evidence>
<dbReference type="Gene3D" id="3.30.70.100">
    <property type="match status" value="1"/>
</dbReference>
<dbReference type="AlphaFoldDB" id="A0AA91GAR2"/>
<dbReference type="GO" id="GO:0005829">
    <property type="term" value="C:cytosol"/>
    <property type="evidence" value="ECO:0007669"/>
    <property type="project" value="TreeGrafter"/>
</dbReference>
<dbReference type="InterPro" id="IPR050744">
    <property type="entry name" value="AI-2_Isomerase_LsrG"/>
</dbReference>
<dbReference type="Pfam" id="PF03992">
    <property type="entry name" value="ABM"/>
    <property type="match status" value="1"/>
</dbReference>
<reference evidence="2 3" key="1">
    <citation type="submission" date="2014-12" db="EMBL/GenBank/DDBJ databases">
        <title>Draft genome sequences of 29 type strains of Enterococci.</title>
        <authorList>
            <person name="Zhong Z."/>
            <person name="Sun Z."/>
            <person name="Liu W."/>
            <person name="Zhang W."/>
            <person name="Zhang H."/>
        </authorList>
    </citation>
    <scope>NUCLEOTIDE SEQUENCE [LARGE SCALE GENOMIC DNA]</scope>
    <source>
        <strain evidence="2 3">DSM 22801</strain>
    </source>
</reference>
<dbReference type="InterPro" id="IPR007138">
    <property type="entry name" value="ABM_dom"/>
</dbReference>
<organism evidence="2 3">
    <name type="scientific">Enterococcus silesiacus</name>
    <dbReference type="NCBI Taxonomy" id="332949"/>
    <lineage>
        <taxon>Bacteria</taxon>
        <taxon>Bacillati</taxon>
        <taxon>Bacillota</taxon>
        <taxon>Bacilli</taxon>
        <taxon>Lactobacillales</taxon>
        <taxon>Enterococcaceae</taxon>
        <taxon>Enterococcus</taxon>
    </lineage>
</organism>
<name>A0AA91GAR2_9ENTE</name>
<sequence>MKKVGENQVLKLIAEDYIKVEYISKVMPLYKELVEKTKNEPQCIAYDLFIDQTDPGHFIFIEEWPDEEALNNHVESEHFKRLVPQINQFIREENTFLRMKPFLSDV</sequence>
<comment type="caution">
    <text evidence="2">The sequence shown here is derived from an EMBL/GenBank/DDBJ whole genome shotgun (WGS) entry which is preliminary data.</text>
</comment>
<accession>A0AA91GAR2</accession>
<dbReference type="GO" id="GO:0016491">
    <property type="term" value="F:oxidoreductase activity"/>
    <property type="evidence" value="ECO:0007669"/>
    <property type="project" value="TreeGrafter"/>
</dbReference>
<dbReference type="PANTHER" id="PTHR33336">
    <property type="entry name" value="QUINOL MONOOXYGENASE YGIN-RELATED"/>
    <property type="match status" value="1"/>
</dbReference>
<dbReference type="PROSITE" id="PS51725">
    <property type="entry name" value="ABM"/>
    <property type="match status" value="1"/>
</dbReference>
<dbReference type="EMBL" id="JXLC01000012">
    <property type="protein sequence ID" value="OJG91647.1"/>
    <property type="molecule type" value="Genomic_DNA"/>
</dbReference>
<proteinExistence type="predicted"/>
<dbReference type="InterPro" id="IPR011008">
    <property type="entry name" value="Dimeric_a/b-barrel"/>
</dbReference>
<protein>
    <recommendedName>
        <fullName evidence="1">ABM domain-containing protein</fullName>
    </recommendedName>
</protein>
<evidence type="ECO:0000313" key="3">
    <source>
        <dbReference type="Proteomes" id="UP000183039"/>
    </source>
</evidence>
<evidence type="ECO:0000259" key="1">
    <source>
        <dbReference type="PROSITE" id="PS51725"/>
    </source>
</evidence>
<gene>
    <name evidence="2" type="ORF">RV15_GL000531</name>
</gene>
<dbReference type="Proteomes" id="UP000183039">
    <property type="component" value="Unassembled WGS sequence"/>
</dbReference>
<feature type="domain" description="ABM" evidence="1">
    <location>
        <begin position="10"/>
        <end position="99"/>
    </location>
</feature>
<dbReference type="SUPFAM" id="SSF54909">
    <property type="entry name" value="Dimeric alpha+beta barrel"/>
    <property type="match status" value="1"/>
</dbReference>
<dbReference type="PANTHER" id="PTHR33336:SF3">
    <property type="entry name" value="ABM DOMAIN-CONTAINING PROTEIN"/>
    <property type="match status" value="1"/>
</dbReference>